<feature type="domain" description="Acyl-CoA thioesterase 2 C-terminal" evidence="3">
    <location>
        <begin position="184"/>
        <end position="286"/>
    </location>
</feature>
<keyword evidence="2" id="KW-0378">Hydrolase</keyword>
<dbReference type="EMBL" id="PXVD01000016">
    <property type="protein sequence ID" value="MDJ1371845.1"/>
    <property type="molecule type" value="Genomic_DNA"/>
</dbReference>
<sequence>MGDIDKLPPLESFLETLNLVDTGARTSNDIFTGKSQWMPHGRVFGGQVSAQSIMAASLTVDEDRPMHSMHGYFLRPGDVRFPITFAVDRIHDGRSFSTRSVRAFQHGQQIWSMIASFQVEEDGLTHAAEMPGRIPDPESLESEASQVAVAGESLANYWVHRRPFAMRHVDGALYLRPADRREAREMVWVKAQGQLPDDPAVHRAALCYVSDYLMLDPILRRHGLAWIDRRIRVASLDHGLRWHRFARADEWLLLVLDSPAAQNGRGLTNGQFFDRQGRLVASVSQEAMIRLKE</sequence>
<accession>A0ABT7C9K6</accession>
<evidence type="ECO:0000313" key="6">
    <source>
        <dbReference type="Proteomes" id="UP001170379"/>
    </source>
</evidence>
<dbReference type="CDD" id="cd03445">
    <property type="entry name" value="Thioesterase_II_repeat2"/>
    <property type="match status" value="1"/>
</dbReference>
<reference evidence="5" key="1">
    <citation type="submission" date="2018-03" db="EMBL/GenBank/DDBJ databases">
        <authorList>
            <person name="Nunes O.C."/>
            <person name="Lopes A.R."/>
            <person name="Froufe H."/>
            <person name="Munoz-Merida A."/>
            <person name="Barroso C."/>
            <person name="Egas C."/>
        </authorList>
    </citation>
    <scope>NUCLEOTIDE SEQUENCE</scope>
    <source>
        <strain evidence="5">ON4</strain>
    </source>
</reference>
<evidence type="ECO:0000259" key="4">
    <source>
        <dbReference type="Pfam" id="PF13622"/>
    </source>
</evidence>
<gene>
    <name evidence="5" type="ORF">C7K25_10785</name>
</gene>
<proteinExistence type="inferred from homology"/>
<dbReference type="CDD" id="cd03444">
    <property type="entry name" value="Thioesterase_II_repeat1"/>
    <property type="match status" value="1"/>
</dbReference>
<dbReference type="SUPFAM" id="SSF54637">
    <property type="entry name" value="Thioesterase/thiol ester dehydrase-isomerase"/>
    <property type="match status" value="2"/>
</dbReference>
<protein>
    <submittedName>
        <fullName evidence="5">Acyl-CoA thioesterase II</fullName>
    </submittedName>
</protein>
<comment type="similarity">
    <text evidence="1">Belongs to the C/M/P thioester hydrolase family.</text>
</comment>
<dbReference type="Proteomes" id="UP001170379">
    <property type="component" value="Unassembled WGS sequence"/>
</dbReference>
<dbReference type="InterPro" id="IPR042171">
    <property type="entry name" value="Acyl-CoA_hotdog"/>
</dbReference>
<dbReference type="InterPro" id="IPR049449">
    <property type="entry name" value="TesB_ACOT8-like_N"/>
</dbReference>
<comment type="caution">
    <text evidence="5">The sequence shown here is derived from an EMBL/GenBank/DDBJ whole genome shotgun (WGS) entry which is preliminary data.</text>
</comment>
<evidence type="ECO:0000313" key="5">
    <source>
        <dbReference type="EMBL" id="MDJ1371845.1"/>
    </source>
</evidence>
<reference evidence="5" key="2">
    <citation type="journal article" date="2022" name="Sci. Rep.">
        <title>In silico prediction of the enzymes involved in the degradation of the herbicide molinate by Gulosibacter molinativorax ON4T.</title>
        <authorList>
            <person name="Lopes A.R."/>
            <person name="Bunin E."/>
            <person name="Viana A.T."/>
            <person name="Froufe H."/>
            <person name="Munoz-Merida A."/>
            <person name="Pinho D."/>
            <person name="Figueiredo J."/>
            <person name="Barroso C."/>
            <person name="Vaz-Moreira I."/>
            <person name="Bellanger X."/>
            <person name="Egas C."/>
            <person name="Nunes O.C."/>
        </authorList>
    </citation>
    <scope>NUCLEOTIDE SEQUENCE</scope>
    <source>
        <strain evidence="5">ON4</strain>
    </source>
</reference>
<dbReference type="RefSeq" id="WP_051266977.1">
    <property type="nucleotide sequence ID" value="NZ_CP028426.1"/>
</dbReference>
<dbReference type="InterPro" id="IPR025652">
    <property type="entry name" value="TesB_C"/>
</dbReference>
<dbReference type="Gene3D" id="2.40.160.210">
    <property type="entry name" value="Acyl-CoA thioesterase, double hotdog domain"/>
    <property type="match status" value="1"/>
</dbReference>
<dbReference type="Pfam" id="PF02551">
    <property type="entry name" value="Acyl_CoA_thio"/>
    <property type="match status" value="1"/>
</dbReference>
<dbReference type="PANTHER" id="PTHR11066:SF34">
    <property type="entry name" value="ACYL-COENZYME A THIOESTERASE 8"/>
    <property type="match status" value="1"/>
</dbReference>
<dbReference type="Pfam" id="PF13622">
    <property type="entry name" value="4HBT_3"/>
    <property type="match status" value="1"/>
</dbReference>
<keyword evidence="6" id="KW-1185">Reference proteome</keyword>
<name>A0ABT7C9K6_9MICO</name>
<dbReference type="PANTHER" id="PTHR11066">
    <property type="entry name" value="ACYL-COA THIOESTERASE"/>
    <property type="match status" value="1"/>
</dbReference>
<dbReference type="InterPro" id="IPR029069">
    <property type="entry name" value="HotDog_dom_sf"/>
</dbReference>
<dbReference type="InterPro" id="IPR003703">
    <property type="entry name" value="Acyl_CoA_thio"/>
</dbReference>
<evidence type="ECO:0000256" key="2">
    <source>
        <dbReference type="ARBA" id="ARBA00022801"/>
    </source>
</evidence>
<evidence type="ECO:0000256" key="1">
    <source>
        <dbReference type="ARBA" id="ARBA00006538"/>
    </source>
</evidence>
<evidence type="ECO:0000259" key="3">
    <source>
        <dbReference type="Pfam" id="PF02551"/>
    </source>
</evidence>
<organism evidence="5 6">
    <name type="scientific">Gulosibacter molinativorax</name>
    <dbReference type="NCBI Taxonomy" id="256821"/>
    <lineage>
        <taxon>Bacteria</taxon>
        <taxon>Bacillati</taxon>
        <taxon>Actinomycetota</taxon>
        <taxon>Actinomycetes</taxon>
        <taxon>Micrococcales</taxon>
        <taxon>Microbacteriaceae</taxon>
        <taxon>Gulosibacter</taxon>
    </lineage>
</organism>
<feature type="domain" description="Acyl-CoA thioesterase-like N-terminal HotDog" evidence="4">
    <location>
        <begin position="36"/>
        <end position="118"/>
    </location>
</feature>